<name>A0A9N9HU49_9GLOM</name>
<dbReference type="Proteomes" id="UP000789396">
    <property type="component" value="Unassembled WGS sequence"/>
</dbReference>
<sequence length="106" mass="12460">RLPKMPKKSPKANDQNIFEDSINSKNANIDLFEEEFNEEFSQINIEATNLEMENELAIEQFFNIGMLERNQENIIEDYSVVNSQRPTNSTNEDWSVDNIFFQYNTS</sequence>
<proteinExistence type="predicted"/>
<accession>A0A9N9HU49</accession>
<dbReference type="AlphaFoldDB" id="A0A9N9HU49"/>
<keyword evidence="2" id="KW-1185">Reference proteome</keyword>
<dbReference type="OrthoDB" id="2389101at2759"/>
<gene>
    <name evidence="1" type="ORF">RFULGI_LOCUS10589</name>
</gene>
<organism evidence="1 2">
    <name type="scientific">Racocetra fulgida</name>
    <dbReference type="NCBI Taxonomy" id="60492"/>
    <lineage>
        <taxon>Eukaryota</taxon>
        <taxon>Fungi</taxon>
        <taxon>Fungi incertae sedis</taxon>
        <taxon>Mucoromycota</taxon>
        <taxon>Glomeromycotina</taxon>
        <taxon>Glomeromycetes</taxon>
        <taxon>Diversisporales</taxon>
        <taxon>Gigasporaceae</taxon>
        <taxon>Racocetra</taxon>
    </lineage>
</organism>
<dbReference type="EMBL" id="CAJVPZ010021240">
    <property type="protein sequence ID" value="CAG8705435.1"/>
    <property type="molecule type" value="Genomic_DNA"/>
</dbReference>
<evidence type="ECO:0000313" key="2">
    <source>
        <dbReference type="Proteomes" id="UP000789396"/>
    </source>
</evidence>
<reference evidence="1" key="1">
    <citation type="submission" date="2021-06" db="EMBL/GenBank/DDBJ databases">
        <authorList>
            <person name="Kallberg Y."/>
            <person name="Tangrot J."/>
            <person name="Rosling A."/>
        </authorList>
    </citation>
    <scope>NUCLEOTIDE SEQUENCE</scope>
    <source>
        <strain evidence="1">IN212</strain>
    </source>
</reference>
<evidence type="ECO:0000313" key="1">
    <source>
        <dbReference type="EMBL" id="CAG8705435.1"/>
    </source>
</evidence>
<feature type="non-terminal residue" evidence="1">
    <location>
        <position position="1"/>
    </location>
</feature>
<protein>
    <submittedName>
        <fullName evidence="1">12243_t:CDS:1</fullName>
    </submittedName>
</protein>
<comment type="caution">
    <text evidence="1">The sequence shown here is derived from an EMBL/GenBank/DDBJ whole genome shotgun (WGS) entry which is preliminary data.</text>
</comment>